<gene>
    <name evidence="2" type="ORF">CKY01_00495</name>
</gene>
<protein>
    <submittedName>
        <fullName evidence="2">XaxB</fullName>
    </submittedName>
</protein>
<dbReference type="NCBIfam" id="NF033927">
    <property type="entry name" value="alph_xenorhab_B"/>
    <property type="match status" value="1"/>
</dbReference>
<keyword evidence="1" id="KW-0175">Coiled coil</keyword>
<evidence type="ECO:0000313" key="3">
    <source>
        <dbReference type="Proteomes" id="UP000250870"/>
    </source>
</evidence>
<accession>A0A329VNR1</accession>
<evidence type="ECO:0000313" key="2">
    <source>
        <dbReference type="EMBL" id="RAW93444.1"/>
    </source>
</evidence>
<sequence length="342" mass="39044">MSESIISQKEIQYPKVNIKSLDETVNKIWLLAKQQTSGITAIAEKAERVSSYSRELSELVSESLSKLPPILSQFLAGDIFQSIRKIDKALEAHDLSDEKRSDILKARDQFIQKLSKDIDNVIANFDDRINKLTGKINDINDIVIAGHFEDVLAKTKKQKAELQSDIEQKTKERKKLDAERDKIIESQDVIRAKNIADMFKDYLPNTNDIDGLNFAQPEKEIIKQSIEIVKKVLGKISEGLKYIDLENARMKLTEQIDHTMQESKALKTTLEETELRLSGLKDVMQIDTERTTMLNEVGKLEKAWRLFSSQLHELSGKNINQDYLTNLINGQLNFLDNLVISI</sequence>
<organism evidence="2 3">
    <name type="scientific">Photorhabdus laumondii subsp. clarkei</name>
    <dbReference type="NCBI Taxonomy" id="2029685"/>
    <lineage>
        <taxon>Bacteria</taxon>
        <taxon>Pseudomonadati</taxon>
        <taxon>Pseudomonadota</taxon>
        <taxon>Gammaproteobacteria</taxon>
        <taxon>Enterobacterales</taxon>
        <taxon>Morganellaceae</taxon>
        <taxon>Photorhabdus</taxon>
    </lineage>
</organism>
<dbReference type="RefSeq" id="WP_113024308.1">
    <property type="nucleotide sequence ID" value="NZ_CAWNWQ010000001.1"/>
</dbReference>
<proteinExistence type="predicted"/>
<dbReference type="AlphaFoldDB" id="A0A329VNR1"/>
<dbReference type="Proteomes" id="UP000250870">
    <property type="component" value="Unassembled WGS sequence"/>
</dbReference>
<feature type="coiled-coil region" evidence="1">
    <location>
        <begin position="152"/>
        <end position="186"/>
    </location>
</feature>
<reference evidence="2 3" key="1">
    <citation type="journal article" date="2018" name="Int. J. Syst. Evol. Microbiol.">
        <title>Whole-genome-based revisit of Photorhabdus phylogeny: proposal for the elevation of most Photorhabdus subspecies to the species level and description of one novel species Photorhabdus bodei sp. nov., and one novel subspecies Photorhabdus laumondii subsp. clarkei subsp. nov.</title>
        <authorList>
            <person name="Machado R.A.R."/>
            <person name="Wuthrich D."/>
            <person name="Kuhnert P."/>
            <person name="Arce C.C.M."/>
            <person name="Thonen L."/>
            <person name="Ruiz C."/>
            <person name="Zhang X."/>
            <person name="Robert C.A.M."/>
            <person name="Karimi J."/>
            <person name="Kamali S."/>
            <person name="Ma J."/>
            <person name="Bruggmann R."/>
            <person name="Erb M."/>
        </authorList>
    </citation>
    <scope>NUCLEOTIDE SEQUENCE [LARGE SCALE GENOMIC DNA]</scope>
    <source>
        <strain evidence="2 3">BOJ-47</strain>
    </source>
</reference>
<feature type="coiled-coil region" evidence="1">
    <location>
        <begin position="242"/>
        <end position="276"/>
    </location>
</feature>
<comment type="caution">
    <text evidence="2">The sequence shown here is derived from an EMBL/GenBank/DDBJ whole genome shotgun (WGS) entry which is preliminary data.</text>
</comment>
<name>A0A329VNR1_9GAMM</name>
<evidence type="ECO:0000256" key="1">
    <source>
        <dbReference type="SAM" id="Coils"/>
    </source>
</evidence>
<dbReference type="EMBL" id="NSCI01000001">
    <property type="protein sequence ID" value="RAW93444.1"/>
    <property type="molecule type" value="Genomic_DNA"/>
</dbReference>
<dbReference type="InterPro" id="IPR047760">
    <property type="entry name" value="XaxB-like"/>
</dbReference>